<gene>
    <name evidence="15" type="primary">trmD</name>
    <name evidence="17" type="ORF">GCM10009811_26780</name>
</gene>
<evidence type="ECO:0000256" key="15">
    <source>
        <dbReference type="HAMAP-Rule" id="MF_00605"/>
    </source>
</evidence>
<keyword evidence="18" id="KW-1185">Reference proteome</keyword>
<comment type="subunit">
    <text evidence="4 15">Homodimer.</text>
</comment>
<dbReference type="PROSITE" id="PS51186">
    <property type="entry name" value="GNAT"/>
    <property type="match status" value="1"/>
</dbReference>
<dbReference type="SUPFAM" id="SSF75217">
    <property type="entry name" value="alpha/beta knot"/>
    <property type="match status" value="1"/>
</dbReference>
<dbReference type="RefSeq" id="WP_344086337.1">
    <property type="nucleotide sequence ID" value="NZ_BAAAPO010000042.1"/>
</dbReference>
<dbReference type="InterPro" id="IPR002649">
    <property type="entry name" value="tRNA_m1G_MeTrfase_TrmD"/>
</dbReference>
<dbReference type="CDD" id="cd04301">
    <property type="entry name" value="NAT_SF"/>
    <property type="match status" value="1"/>
</dbReference>
<dbReference type="EMBL" id="BAAAPO010000042">
    <property type="protein sequence ID" value="GAA1801640.1"/>
    <property type="molecule type" value="Genomic_DNA"/>
</dbReference>
<dbReference type="Gene3D" id="3.40.630.30">
    <property type="match status" value="1"/>
</dbReference>
<comment type="caution">
    <text evidence="17">The sequence shown here is derived from an EMBL/GenBank/DDBJ whole genome shotgun (WGS) entry which is preliminary data.</text>
</comment>
<evidence type="ECO:0000256" key="8">
    <source>
        <dbReference type="ARBA" id="ARBA00022603"/>
    </source>
</evidence>
<evidence type="ECO:0000313" key="17">
    <source>
        <dbReference type="EMBL" id="GAA1801640.1"/>
    </source>
</evidence>
<evidence type="ECO:0000256" key="2">
    <source>
        <dbReference type="ARBA" id="ARBA00004496"/>
    </source>
</evidence>
<proteinExistence type="inferred from homology"/>
<evidence type="ECO:0000256" key="6">
    <source>
        <dbReference type="ARBA" id="ARBA00014679"/>
    </source>
</evidence>
<sequence length="401" mass="43740">MRLDVISIFPEYLAALDISLIGKARRDGLIDLVVHDLRDFTHDRHRTVDDTPYGGGAGMVMKPQPWAEALGYVDRLAPGPTRLIVPTPSGRPFTQTFARELVHEPHLVFACGRYEGIDERVYDYAATDLGWNVTPVSLGDYVLNGGEVAVLAMVEAIGRLIPGVVGNAESLVEESHEGGLLEYPVYTKPAHWEIDGVAREVPPILLSGNHSAIAKWRHQQRLERTAARRPDLLHTSQFMAADAIDITPAVPADAPELLVLQRACFVREIAAHGNDQFPALTEELPDVVDGLSTWRTLIARAGGRLVGAARGRMLDDGVTWEIGRVMVAPDLVGRGLGRRLLEEVESIAPREATAYRLLVAGGAQRTQRLYKKAGYRPIGAAAEVAGTVAMTKRRRPPAEGS</sequence>
<dbReference type="NCBIfam" id="TIGR00088">
    <property type="entry name" value="trmD"/>
    <property type="match status" value="1"/>
</dbReference>
<dbReference type="EC" id="2.1.1.228" evidence="5 15"/>
<name>A0ABP4Y8P8_9MICO</name>
<keyword evidence="9 15" id="KW-0808">Transferase</keyword>
<comment type="subcellular location">
    <subcellularLocation>
        <location evidence="2 15">Cytoplasm</location>
    </subcellularLocation>
</comment>
<dbReference type="InterPro" id="IPR000182">
    <property type="entry name" value="GNAT_dom"/>
</dbReference>
<dbReference type="CDD" id="cd18080">
    <property type="entry name" value="TrmD-like"/>
    <property type="match status" value="1"/>
</dbReference>
<keyword evidence="8 15" id="KW-0489">Methyltransferase</keyword>
<evidence type="ECO:0000256" key="5">
    <source>
        <dbReference type="ARBA" id="ARBA00012807"/>
    </source>
</evidence>
<feature type="binding site" evidence="15">
    <location>
        <begin position="138"/>
        <end position="143"/>
    </location>
    <ligand>
        <name>S-adenosyl-L-methionine</name>
        <dbReference type="ChEBI" id="CHEBI:59789"/>
    </ligand>
</feature>
<protein>
    <recommendedName>
        <fullName evidence="6 15">tRNA (guanine-N(1)-)-methyltransferase</fullName>
        <ecNumber evidence="5 15">2.1.1.228</ecNumber>
    </recommendedName>
    <alternativeName>
        <fullName evidence="12 15">M1G-methyltransferase</fullName>
    </alternativeName>
    <alternativeName>
        <fullName evidence="13 15">tRNA [GM37] methyltransferase</fullName>
    </alternativeName>
</protein>
<evidence type="ECO:0000256" key="12">
    <source>
        <dbReference type="ARBA" id="ARBA00029736"/>
    </source>
</evidence>
<evidence type="ECO:0000256" key="3">
    <source>
        <dbReference type="ARBA" id="ARBA00007630"/>
    </source>
</evidence>
<dbReference type="InterPro" id="IPR016181">
    <property type="entry name" value="Acyl_CoA_acyltransferase"/>
</dbReference>
<keyword evidence="7 15" id="KW-0963">Cytoplasm</keyword>
<dbReference type="PANTHER" id="PTHR46417:SF1">
    <property type="entry name" value="TRNA (GUANINE-N(1)-)-METHYLTRANSFERASE"/>
    <property type="match status" value="1"/>
</dbReference>
<reference evidence="18" key="1">
    <citation type="journal article" date="2019" name="Int. J. Syst. Evol. Microbiol.">
        <title>The Global Catalogue of Microorganisms (GCM) 10K type strain sequencing project: providing services to taxonomists for standard genome sequencing and annotation.</title>
        <authorList>
            <consortium name="The Broad Institute Genomics Platform"/>
            <consortium name="The Broad Institute Genome Sequencing Center for Infectious Disease"/>
            <person name="Wu L."/>
            <person name="Ma J."/>
        </authorList>
    </citation>
    <scope>NUCLEOTIDE SEQUENCE [LARGE SCALE GENOMIC DNA]</scope>
    <source>
        <strain evidence="18">JCM 15592</strain>
    </source>
</reference>
<organism evidence="17 18">
    <name type="scientific">Nostocoides veronense</name>
    <dbReference type="NCBI Taxonomy" id="330836"/>
    <lineage>
        <taxon>Bacteria</taxon>
        <taxon>Bacillati</taxon>
        <taxon>Actinomycetota</taxon>
        <taxon>Actinomycetes</taxon>
        <taxon>Micrococcales</taxon>
        <taxon>Intrasporangiaceae</taxon>
        <taxon>Nostocoides</taxon>
    </lineage>
</organism>
<evidence type="ECO:0000256" key="11">
    <source>
        <dbReference type="ARBA" id="ARBA00022694"/>
    </source>
</evidence>
<dbReference type="SUPFAM" id="SSF55729">
    <property type="entry name" value="Acyl-CoA N-acyltransferases (Nat)"/>
    <property type="match status" value="1"/>
</dbReference>
<dbReference type="NCBIfam" id="NF000648">
    <property type="entry name" value="PRK00026.1"/>
    <property type="match status" value="1"/>
</dbReference>
<evidence type="ECO:0000313" key="18">
    <source>
        <dbReference type="Proteomes" id="UP001499938"/>
    </source>
</evidence>
<dbReference type="InterPro" id="IPR016009">
    <property type="entry name" value="tRNA_MeTrfase_TRMD/TRM10"/>
</dbReference>
<evidence type="ECO:0000256" key="4">
    <source>
        <dbReference type="ARBA" id="ARBA00011738"/>
    </source>
</evidence>
<dbReference type="Gene3D" id="3.40.1280.10">
    <property type="match status" value="1"/>
</dbReference>
<comment type="similarity">
    <text evidence="3 15">Belongs to the RNA methyltransferase TrmD family.</text>
</comment>
<comment type="function">
    <text evidence="1 15">Specifically methylates guanosine-37 in various tRNAs.</text>
</comment>
<keyword evidence="11 15" id="KW-0819">tRNA processing</keyword>
<feature type="domain" description="N-acetyltransferase" evidence="16">
    <location>
        <begin position="244"/>
        <end position="395"/>
    </location>
</feature>
<dbReference type="Pfam" id="PF01746">
    <property type="entry name" value="tRNA_m1G_MT"/>
    <property type="match status" value="1"/>
</dbReference>
<comment type="catalytic activity">
    <reaction evidence="14 15">
        <text>guanosine(37) in tRNA + S-adenosyl-L-methionine = N(1)-methylguanosine(37) in tRNA + S-adenosyl-L-homocysteine + H(+)</text>
        <dbReference type="Rhea" id="RHEA:36899"/>
        <dbReference type="Rhea" id="RHEA-COMP:10145"/>
        <dbReference type="Rhea" id="RHEA-COMP:10147"/>
        <dbReference type="ChEBI" id="CHEBI:15378"/>
        <dbReference type="ChEBI" id="CHEBI:57856"/>
        <dbReference type="ChEBI" id="CHEBI:59789"/>
        <dbReference type="ChEBI" id="CHEBI:73542"/>
        <dbReference type="ChEBI" id="CHEBI:74269"/>
        <dbReference type="EC" id="2.1.1.228"/>
    </reaction>
</comment>
<dbReference type="HAMAP" id="MF_00605">
    <property type="entry name" value="TrmD"/>
    <property type="match status" value="1"/>
</dbReference>
<feature type="binding site" evidence="15">
    <location>
        <position position="112"/>
    </location>
    <ligand>
        <name>S-adenosyl-L-methionine</name>
        <dbReference type="ChEBI" id="CHEBI:59789"/>
    </ligand>
</feature>
<evidence type="ECO:0000256" key="1">
    <source>
        <dbReference type="ARBA" id="ARBA00002634"/>
    </source>
</evidence>
<dbReference type="Proteomes" id="UP001499938">
    <property type="component" value="Unassembled WGS sequence"/>
</dbReference>
<evidence type="ECO:0000256" key="10">
    <source>
        <dbReference type="ARBA" id="ARBA00022691"/>
    </source>
</evidence>
<evidence type="ECO:0000256" key="14">
    <source>
        <dbReference type="ARBA" id="ARBA00047783"/>
    </source>
</evidence>
<accession>A0ABP4Y8P8</accession>
<dbReference type="InterPro" id="IPR029028">
    <property type="entry name" value="Alpha/beta_knot_MTases"/>
</dbReference>
<dbReference type="Pfam" id="PF00583">
    <property type="entry name" value="Acetyltransf_1"/>
    <property type="match status" value="1"/>
</dbReference>
<evidence type="ECO:0000256" key="9">
    <source>
        <dbReference type="ARBA" id="ARBA00022679"/>
    </source>
</evidence>
<dbReference type="Gene3D" id="1.10.1270.20">
    <property type="entry name" value="tRNA(m1g37)methyltransferase, domain 2"/>
    <property type="match status" value="1"/>
</dbReference>
<evidence type="ECO:0000256" key="7">
    <source>
        <dbReference type="ARBA" id="ARBA00022490"/>
    </source>
</evidence>
<keyword evidence="10 15" id="KW-0949">S-adenosyl-L-methionine</keyword>
<evidence type="ECO:0000259" key="16">
    <source>
        <dbReference type="PROSITE" id="PS51186"/>
    </source>
</evidence>
<evidence type="ECO:0000256" key="13">
    <source>
        <dbReference type="ARBA" id="ARBA00033392"/>
    </source>
</evidence>
<dbReference type="PANTHER" id="PTHR46417">
    <property type="entry name" value="TRNA (GUANINE-N(1)-)-METHYLTRANSFERASE"/>
    <property type="match status" value="1"/>
</dbReference>
<dbReference type="InterPro" id="IPR029026">
    <property type="entry name" value="tRNA_m1G_MTases_N"/>
</dbReference>
<dbReference type="InterPro" id="IPR023148">
    <property type="entry name" value="tRNA_m1G_MeTrfase_C_sf"/>
</dbReference>